<sequence length="496" mass="56150">MTTTSEGPSQLFNGSLPVTLLQPNINGPEYISSVVEVVLKIAERRFDSNEKECRIEISRPDEFEFLYAEGITRTKYQSLAKSWNLNVDFDDFPARIVRLLRERKGATSPVQLTCTLSQDLSICTFELVHIIDMYTVRIPIELKAVRGKDLLCHVTNNMRSLQVQLSALKTEKKKCEQECEELKHSVEELRDFRTKAELEKSQLEQRVKEAEKRAADEALKREEFEQDLQLERDERDSALNTIESLKDDLAEAEKKARELEEELDQCEEECEDLGVRLRESNAVITRLRSEKEDLIAAYEKAKKDLSKANHVISKYLKGEMHNASNRSLDERKNEMAADLKMKESLIDEMTASIADYKKKVEDLTKENKELQDTLQTMEAERARTSRVIEMYRNQQRAVASRSVGASPPIITGFGPTTGFLGGRTSPLGSFVPSTPTNFRNVLGKTLQSSTALVTPSMRNTPPAANLKYGTTTTGRENFPPSTFAAEKVPPQESALK</sequence>
<evidence type="ECO:0000259" key="8">
    <source>
        <dbReference type="Pfam" id="PF16531"/>
    </source>
</evidence>
<protein>
    <recommendedName>
        <fullName evidence="8">Spindle assembly abnormal protein 6 N-terminal domain-containing protein</fullName>
    </recommendedName>
</protein>
<proteinExistence type="predicted"/>
<dbReference type="Proteomes" id="UP001303046">
    <property type="component" value="Unassembled WGS sequence"/>
</dbReference>
<keyword evidence="10" id="KW-1185">Reference proteome</keyword>
<dbReference type="InterPro" id="IPR032396">
    <property type="entry name" value="SAS-6_N"/>
</dbReference>
<dbReference type="Gene3D" id="1.10.287.1490">
    <property type="match status" value="1"/>
</dbReference>
<feature type="region of interest" description="Disordered" evidence="7">
    <location>
        <begin position="469"/>
        <end position="496"/>
    </location>
</feature>
<evidence type="ECO:0000256" key="6">
    <source>
        <dbReference type="SAM" id="Coils"/>
    </source>
</evidence>
<comment type="subcellular location">
    <subcellularLocation>
        <location evidence="1">Cytoplasm</location>
        <location evidence="1">Cytoskeleton</location>
        <location evidence="1">Microtubule organizing center</location>
        <location evidence="1">Centrosome</location>
    </subcellularLocation>
</comment>
<name>A0ABR1DK33_NECAM</name>
<dbReference type="PANTHER" id="PTHR44281">
    <property type="entry name" value="SPINDLE ASSEMBLY ABNORMAL PROTEIN 6 HOMOLOG"/>
    <property type="match status" value="1"/>
</dbReference>
<gene>
    <name evidence="9" type="primary">Necator_chrIV.g15958</name>
    <name evidence="9" type="ORF">RB195_002663</name>
</gene>
<evidence type="ECO:0000256" key="1">
    <source>
        <dbReference type="ARBA" id="ARBA00004300"/>
    </source>
</evidence>
<evidence type="ECO:0000256" key="3">
    <source>
        <dbReference type="ARBA" id="ARBA00023054"/>
    </source>
</evidence>
<feature type="coiled-coil region" evidence="6">
    <location>
        <begin position="158"/>
        <end position="311"/>
    </location>
</feature>
<reference evidence="9 10" key="1">
    <citation type="submission" date="2023-08" db="EMBL/GenBank/DDBJ databases">
        <title>A Necator americanus chromosomal reference genome.</title>
        <authorList>
            <person name="Ilik V."/>
            <person name="Petrzelkova K.J."/>
            <person name="Pardy F."/>
            <person name="Fuh T."/>
            <person name="Niatou-Singa F.S."/>
            <person name="Gouil Q."/>
            <person name="Baker L."/>
            <person name="Ritchie M.E."/>
            <person name="Jex A.R."/>
            <person name="Gazzola D."/>
            <person name="Li H."/>
            <person name="Toshio Fujiwara R."/>
            <person name="Zhan B."/>
            <person name="Aroian R.V."/>
            <person name="Pafco B."/>
            <person name="Schwarz E.M."/>
        </authorList>
    </citation>
    <scope>NUCLEOTIDE SEQUENCE [LARGE SCALE GENOMIC DNA]</scope>
    <source>
        <strain evidence="9 10">Aroian</strain>
        <tissue evidence="9">Whole animal</tissue>
    </source>
</reference>
<dbReference type="Gene3D" id="2.170.210.20">
    <property type="entry name" value="Spindle assembly abnormal protein 6, N-terminal domain"/>
    <property type="match status" value="1"/>
</dbReference>
<evidence type="ECO:0000256" key="7">
    <source>
        <dbReference type="SAM" id="MobiDB-lite"/>
    </source>
</evidence>
<dbReference type="Pfam" id="PF16531">
    <property type="entry name" value="SAS-6_N"/>
    <property type="match status" value="1"/>
</dbReference>
<evidence type="ECO:0000256" key="4">
    <source>
        <dbReference type="ARBA" id="ARBA00023212"/>
    </source>
</evidence>
<keyword evidence="4" id="KW-0206">Cytoskeleton</keyword>
<keyword evidence="3 6" id="KW-0175">Coiled coil</keyword>
<feature type="domain" description="Spindle assembly abnormal protein 6 N-terminal" evidence="8">
    <location>
        <begin position="11"/>
        <end position="128"/>
    </location>
</feature>
<accession>A0ABR1DK33</accession>
<evidence type="ECO:0000256" key="5">
    <source>
        <dbReference type="ARBA" id="ARBA00023306"/>
    </source>
</evidence>
<organism evidence="9 10">
    <name type="scientific">Necator americanus</name>
    <name type="common">Human hookworm</name>
    <dbReference type="NCBI Taxonomy" id="51031"/>
    <lineage>
        <taxon>Eukaryota</taxon>
        <taxon>Metazoa</taxon>
        <taxon>Ecdysozoa</taxon>
        <taxon>Nematoda</taxon>
        <taxon>Chromadorea</taxon>
        <taxon>Rhabditida</taxon>
        <taxon>Rhabditina</taxon>
        <taxon>Rhabditomorpha</taxon>
        <taxon>Strongyloidea</taxon>
        <taxon>Ancylostomatidae</taxon>
        <taxon>Bunostominae</taxon>
        <taxon>Necator</taxon>
    </lineage>
</organism>
<comment type="caution">
    <text evidence="9">The sequence shown here is derived from an EMBL/GenBank/DDBJ whole genome shotgun (WGS) entry which is preliminary data.</text>
</comment>
<dbReference type="EMBL" id="JAVFWL010000004">
    <property type="protein sequence ID" value="KAK6750830.1"/>
    <property type="molecule type" value="Genomic_DNA"/>
</dbReference>
<dbReference type="PANTHER" id="PTHR44281:SF2">
    <property type="entry name" value="SPINDLE ASSEMBLY ABNORMAL PROTEIN 6 HOMOLOG"/>
    <property type="match status" value="1"/>
</dbReference>
<feature type="coiled-coil region" evidence="6">
    <location>
        <begin position="339"/>
        <end position="394"/>
    </location>
</feature>
<keyword evidence="2" id="KW-0963">Cytoplasm</keyword>
<dbReference type="InterPro" id="IPR038558">
    <property type="entry name" value="SAS-6_N_sf"/>
</dbReference>
<evidence type="ECO:0000313" key="9">
    <source>
        <dbReference type="EMBL" id="KAK6750830.1"/>
    </source>
</evidence>
<evidence type="ECO:0000313" key="10">
    <source>
        <dbReference type="Proteomes" id="UP001303046"/>
    </source>
</evidence>
<keyword evidence="5" id="KW-0131">Cell cycle</keyword>
<evidence type="ECO:0000256" key="2">
    <source>
        <dbReference type="ARBA" id="ARBA00022490"/>
    </source>
</evidence>